<organism evidence="2 3">
    <name type="scientific">Planktomarina temperata RCA23</name>
    <dbReference type="NCBI Taxonomy" id="666509"/>
    <lineage>
        <taxon>Bacteria</taxon>
        <taxon>Pseudomonadati</taxon>
        <taxon>Pseudomonadota</taxon>
        <taxon>Alphaproteobacteria</taxon>
        <taxon>Rhodobacterales</taxon>
        <taxon>Paracoccaceae</taxon>
        <taxon>Planktomarina</taxon>
    </lineage>
</organism>
<sequence>MENESDTNFDWYGPDAATFGDRVLGAREKAGMTQAQLSRRLGIKLTTLQAWEEDRSEPRANKLQMLTGMLNVSLPWLLSGEGIGPEEPNTAPLSDDIQTILIEMRAIKTDMNRTADRLSKLEKKLRLAMK</sequence>
<dbReference type="InterPro" id="IPR001387">
    <property type="entry name" value="Cro/C1-type_HTH"/>
</dbReference>
<dbReference type="CDD" id="cd00093">
    <property type="entry name" value="HTH_XRE"/>
    <property type="match status" value="1"/>
</dbReference>
<dbReference type="Pfam" id="PF01381">
    <property type="entry name" value="HTH_3"/>
    <property type="match status" value="1"/>
</dbReference>
<accession>A0AAN0RLQ0</accession>
<protein>
    <recommendedName>
        <fullName evidence="1">HTH cro/C1-type domain-containing protein</fullName>
    </recommendedName>
</protein>
<dbReference type="RefSeq" id="WP_044050877.1">
    <property type="nucleotide sequence ID" value="NZ_CP003984.1"/>
</dbReference>
<gene>
    <name evidence="2" type="ORF">RCA23_c28010</name>
</gene>
<dbReference type="Gene3D" id="1.10.260.40">
    <property type="entry name" value="lambda repressor-like DNA-binding domains"/>
    <property type="match status" value="1"/>
</dbReference>
<dbReference type="PROSITE" id="PS50943">
    <property type="entry name" value="HTH_CROC1"/>
    <property type="match status" value="1"/>
</dbReference>
<keyword evidence="3" id="KW-1185">Reference proteome</keyword>
<dbReference type="GeneID" id="93367355"/>
<dbReference type="KEGG" id="ptp:RCA23_c28010"/>
<reference evidence="2 3" key="1">
    <citation type="journal article" date="2014" name="ISME J.">
        <title>Adaptation of an abundant Roseobacter RCA organism to pelagic systems revealed by genomic and transcriptomic analyses.</title>
        <authorList>
            <person name="Voget S."/>
            <person name="Wemheuer B."/>
            <person name="Brinkhoff T."/>
            <person name="Vollmers J."/>
            <person name="Dietrich S."/>
            <person name="Giebel H.A."/>
            <person name="Beardsley C."/>
            <person name="Sardemann C."/>
            <person name="Bakenhus I."/>
            <person name="Billerbeck S."/>
            <person name="Daniel R."/>
            <person name="Simon M."/>
        </authorList>
    </citation>
    <scope>NUCLEOTIDE SEQUENCE [LARGE SCALE GENOMIC DNA]</scope>
    <source>
        <strain evidence="2 3">RCA23</strain>
    </source>
</reference>
<proteinExistence type="predicted"/>
<name>A0AAN0RLQ0_9RHOB</name>
<dbReference type="SMART" id="SM00530">
    <property type="entry name" value="HTH_XRE"/>
    <property type="match status" value="1"/>
</dbReference>
<dbReference type="EMBL" id="CP003984">
    <property type="protein sequence ID" value="AII88309.1"/>
    <property type="molecule type" value="Genomic_DNA"/>
</dbReference>
<dbReference type="Proteomes" id="UP000028680">
    <property type="component" value="Chromosome"/>
</dbReference>
<evidence type="ECO:0000259" key="1">
    <source>
        <dbReference type="PROSITE" id="PS50943"/>
    </source>
</evidence>
<evidence type="ECO:0000313" key="3">
    <source>
        <dbReference type="Proteomes" id="UP000028680"/>
    </source>
</evidence>
<feature type="domain" description="HTH cro/C1-type" evidence="1">
    <location>
        <begin position="26"/>
        <end position="77"/>
    </location>
</feature>
<dbReference type="InterPro" id="IPR010982">
    <property type="entry name" value="Lambda_DNA-bd_dom_sf"/>
</dbReference>
<dbReference type="GO" id="GO:0003677">
    <property type="term" value="F:DNA binding"/>
    <property type="evidence" value="ECO:0007669"/>
    <property type="project" value="InterPro"/>
</dbReference>
<evidence type="ECO:0000313" key="2">
    <source>
        <dbReference type="EMBL" id="AII88309.1"/>
    </source>
</evidence>
<dbReference type="SUPFAM" id="SSF47413">
    <property type="entry name" value="lambda repressor-like DNA-binding domains"/>
    <property type="match status" value="1"/>
</dbReference>
<dbReference type="AlphaFoldDB" id="A0AAN0RLQ0"/>